<dbReference type="GO" id="GO:0043024">
    <property type="term" value="F:ribosomal small subunit binding"/>
    <property type="evidence" value="ECO:0000318"/>
    <property type="project" value="GO_Central"/>
</dbReference>
<dbReference type="Pfam" id="PF01926">
    <property type="entry name" value="MMR_HSR1"/>
    <property type="match status" value="1"/>
</dbReference>
<dbReference type="InterPro" id="IPR015946">
    <property type="entry name" value="KH_dom-like_a/b"/>
</dbReference>
<evidence type="ECO:0000256" key="1">
    <source>
        <dbReference type="ARBA" id="ARBA00007921"/>
    </source>
</evidence>
<dbReference type="NCBIfam" id="TIGR00436">
    <property type="entry name" value="era"/>
    <property type="match status" value="1"/>
</dbReference>
<evidence type="ECO:0000256" key="4">
    <source>
        <dbReference type="ARBA" id="ARBA00023134"/>
    </source>
</evidence>
<dbReference type="InterPro" id="IPR005225">
    <property type="entry name" value="Small_GTP-bd"/>
</dbReference>
<dbReference type="Gene3D" id="3.30.300.20">
    <property type="match status" value="1"/>
</dbReference>
<dbReference type="FunCoup" id="A7S8A8">
    <property type="interactions" value="524"/>
</dbReference>
<evidence type="ECO:0000313" key="8">
    <source>
        <dbReference type="EMBL" id="EDO40072.1"/>
    </source>
</evidence>
<dbReference type="GO" id="GO:0005759">
    <property type="term" value="C:mitochondrial matrix"/>
    <property type="evidence" value="ECO:0000318"/>
    <property type="project" value="GO_Central"/>
</dbReference>
<dbReference type="SUPFAM" id="SSF54814">
    <property type="entry name" value="Prokaryotic type KH domain (KH-domain type II)"/>
    <property type="match status" value="1"/>
</dbReference>
<sequence length="383" mass="43319">MAASMAQMCSRRILQNSHCRGYFKGEVICLGSFCSQKNSLLMGIRRVITTSKIKFGSNLNFNKRKFHSNCASTVAPDTKLLKVAIIGEPNSGKSTLINQLVGEKIVAVTEKPHTTRQVSRGVFTSGGTQIILLDTPGLVTQSEGKRLKMTREHIKAPGDALDDADIIGVICDASNKRTRDRIHQQVLQALEQHVNIPSFLILNKIDKLRHKVDLLVLAAELSKDRGRDEWGYTETGGWSEFDNVFMVSARLGNGVQDLREYLVLRATPSDWLYPPDCVTDMGLESRVTEVFREKMLELYEHEIPWQVKQVPVLCELREGNKLRIHQKLYCRKKSQRKCVLEKVETLETLVKKELQEMFNCELDLSLDVGLSEKIGFKTPLPSY</sequence>
<keyword evidence="4 6" id="KW-0342">GTP-binding</keyword>
<feature type="region of interest" description="G2" evidence="6">
    <location>
        <begin position="113"/>
        <end position="117"/>
    </location>
</feature>
<dbReference type="InterPro" id="IPR027417">
    <property type="entry name" value="P-loop_NTPase"/>
</dbReference>
<dbReference type="PRINTS" id="PR00326">
    <property type="entry name" value="GTP1OBG"/>
</dbReference>
<dbReference type="KEGG" id="nve:5511725"/>
<feature type="region of interest" description="G1" evidence="6">
    <location>
        <begin position="87"/>
        <end position="94"/>
    </location>
</feature>
<dbReference type="GO" id="GO:0019843">
    <property type="term" value="F:rRNA binding"/>
    <property type="evidence" value="ECO:0000318"/>
    <property type="project" value="GO_Central"/>
</dbReference>
<dbReference type="AlphaFoldDB" id="A7S8A8"/>
<keyword evidence="3 6" id="KW-0547">Nucleotide-binding</keyword>
<dbReference type="GO" id="GO:0005525">
    <property type="term" value="F:GTP binding"/>
    <property type="evidence" value="ECO:0007669"/>
    <property type="project" value="UniProtKB-UniRule"/>
</dbReference>
<feature type="region of interest" description="G3" evidence="6">
    <location>
        <begin position="134"/>
        <end position="137"/>
    </location>
</feature>
<evidence type="ECO:0000259" key="7">
    <source>
        <dbReference type="PROSITE" id="PS51713"/>
    </source>
</evidence>
<comment type="similarity">
    <text evidence="1 6">Belongs to the TRAFAC class TrmE-Era-EngA-EngB-Septin-like GTPase superfamily. Era GTPase family.</text>
</comment>
<name>A7S8A8_NEMVE</name>
<dbReference type="eggNOG" id="KOG1423">
    <property type="taxonomic scope" value="Eukaryota"/>
</dbReference>
<dbReference type="EMBL" id="DS469597">
    <property type="protein sequence ID" value="EDO40072.1"/>
    <property type="molecule type" value="Genomic_DNA"/>
</dbReference>
<dbReference type="InterPro" id="IPR006073">
    <property type="entry name" value="GTP-bd"/>
</dbReference>
<reference evidence="8 9" key="1">
    <citation type="journal article" date="2007" name="Science">
        <title>Sea anemone genome reveals ancestral eumetazoan gene repertoire and genomic organization.</title>
        <authorList>
            <person name="Putnam N.H."/>
            <person name="Srivastava M."/>
            <person name="Hellsten U."/>
            <person name="Dirks B."/>
            <person name="Chapman J."/>
            <person name="Salamov A."/>
            <person name="Terry A."/>
            <person name="Shapiro H."/>
            <person name="Lindquist E."/>
            <person name="Kapitonov V.V."/>
            <person name="Jurka J."/>
            <person name="Genikhovich G."/>
            <person name="Grigoriev I.V."/>
            <person name="Lucas S.M."/>
            <person name="Steele R.E."/>
            <person name="Finnerty J.R."/>
            <person name="Technau U."/>
            <person name="Martindale M.Q."/>
            <person name="Rokhsar D.S."/>
        </authorList>
    </citation>
    <scope>NUCLEOTIDE SEQUENCE [LARGE SCALE GENOMIC DNA]</scope>
    <source>
        <strain evidence="9">CH2 X CH6</strain>
    </source>
</reference>
<dbReference type="InterPro" id="IPR009019">
    <property type="entry name" value="KH_sf_prok-type"/>
</dbReference>
<dbReference type="CDD" id="cd22534">
    <property type="entry name" value="KH-II_Era"/>
    <property type="match status" value="1"/>
</dbReference>
<dbReference type="Gene3D" id="3.40.50.300">
    <property type="entry name" value="P-loop containing nucleotide triphosphate hydrolases"/>
    <property type="match status" value="1"/>
</dbReference>
<dbReference type="Proteomes" id="UP000001593">
    <property type="component" value="Unassembled WGS sequence"/>
</dbReference>
<dbReference type="HOGENOM" id="CLU_038009_2_1_1"/>
<accession>A7S8A8</accession>
<evidence type="ECO:0000313" key="9">
    <source>
        <dbReference type="Proteomes" id="UP000001593"/>
    </source>
</evidence>
<dbReference type="PhylomeDB" id="A7S8A8"/>
<evidence type="ECO:0000256" key="3">
    <source>
        <dbReference type="ARBA" id="ARBA00022741"/>
    </source>
</evidence>
<dbReference type="GO" id="GO:0000028">
    <property type="term" value="P:ribosomal small subunit assembly"/>
    <property type="evidence" value="ECO:0000318"/>
    <property type="project" value="GO_Central"/>
</dbReference>
<dbReference type="HAMAP" id="MF_00367">
    <property type="entry name" value="GTPase_Era"/>
    <property type="match status" value="1"/>
</dbReference>
<dbReference type="NCBIfam" id="TIGR00231">
    <property type="entry name" value="small_GTP"/>
    <property type="match status" value="1"/>
</dbReference>
<keyword evidence="9" id="KW-1185">Reference proteome</keyword>
<feature type="region of interest" description="G5" evidence="6">
    <location>
        <begin position="247"/>
        <end position="249"/>
    </location>
</feature>
<dbReference type="FunFam" id="3.40.50.300:FF:002220">
    <property type="entry name" value="GTPase Era, mitochondrial"/>
    <property type="match status" value="1"/>
</dbReference>
<dbReference type="PANTHER" id="PTHR42698">
    <property type="entry name" value="GTPASE ERA"/>
    <property type="match status" value="1"/>
</dbReference>
<evidence type="ECO:0000256" key="5">
    <source>
        <dbReference type="ARBA" id="ARBA00030975"/>
    </source>
</evidence>
<evidence type="ECO:0000256" key="2">
    <source>
        <dbReference type="ARBA" id="ARBA00019149"/>
    </source>
</evidence>
<dbReference type="SUPFAM" id="SSF52540">
    <property type="entry name" value="P-loop containing nucleoside triphosphate hydrolases"/>
    <property type="match status" value="1"/>
</dbReference>
<dbReference type="PROSITE" id="PS51713">
    <property type="entry name" value="G_ERA"/>
    <property type="match status" value="1"/>
</dbReference>
<dbReference type="STRING" id="45351.A7S8A8"/>
<evidence type="ECO:0000256" key="6">
    <source>
        <dbReference type="PROSITE-ProRule" id="PRU01050"/>
    </source>
</evidence>
<dbReference type="InterPro" id="IPR030388">
    <property type="entry name" value="G_ERA_dom"/>
</dbReference>
<organism evidence="8 9">
    <name type="scientific">Nematostella vectensis</name>
    <name type="common">Starlet sea anemone</name>
    <dbReference type="NCBI Taxonomy" id="45351"/>
    <lineage>
        <taxon>Eukaryota</taxon>
        <taxon>Metazoa</taxon>
        <taxon>Cnidaria</taxon>
        <taxon>Anthozoa</taxon>
        <taxon>Hexacorallia</taxon>
        <taxon>Actiniaria</taxon>
        <taxon>Edwardsiidae</taxon>
        <taxon>Nematostella</taxon>
    </lineage>
</organism>
<gene>
    <name evidence="8" type="ORF">NEMVEDRAFT_v1g243525</name>
</gene>
<dbReference type="InterPro" id="IPR005662">
    <property type="entry name" value="GTPase_Era-like"/>
</dbReference>
<feature type="domain" description="Era-type G" evidence="7">
    <location>
        <begin position="79"/>
        <end position="269"/>
    </location>
</feature>
<protein>
    <recommendedName>
        <fullName evidence="2">GTPase Era, mitochondrial</fullName>
    </recommendedName>
    <alternativeName>
        <fullName evidence="5">ERA-like protein 1</fullName>
    </alternativeName>
</protein>
<dbReference type="CDD" id="cd04163">
    <property type="entry name" value="Era"/>
    <property type="match status" value="1"/>
</dbReference>
<dbReference type="OMA" id="PGDWEYH"/>
<proteinExistence type="inferred from homology"/>
<dbReference type="PANTHER" id="PTHR42698:SF1">
    <property type="entry name" value="GTPASE ERA, MITOCHONDRIAL"/>
    <property type="match status" value="1"/>
</dbReference>
<feature type="region of interest" description="G4" evidence="6">
    <location>
        <begin position="203"/>
        <end position="206"/>
    </location>
</feature>
<dbReference type="OrthoDB" id="8954335at2759"/>
<dbReference type="InParanoid" id="A7S8A8"/>